<proteinExistence type="predicted"/>
<dbReference type="RefSeq" id="WP_278522795.1">
    <property type="nucleotide sequence ID" value="NZ_JADIIN010000043.1"/>
</dbReference>
<organism evidence="1 2">
    <name type="scientific">Methanobrevibacter arboriphilus</name>
    <dbReference type="NCBI Taxonomy" id="39441"/>
    <lineage>
        <taxon>Archaea</taxon>
        <taxon>Methanobacteriati</taxon>
        <taxon>Methanobacteriota</taxon>
        <taxon>Methanomada group</taxon>
        <taxon>Methanobacteria</taxon>
        <taxon>Methanobacteriales</taxon>
        <taxon>Methanobacteriaceae</taxon>
        <taxon>Methanobrevibacter</taxon>
    </lineage>
</organism>
<comment type="caution">
    <text evidence="1">The sequence shown here is derived from an EMBL/GenBank/DDBJ whole genome shotgun (WGS) entry which is preliminary data.</text>
</comment>
<gene>
    <name evidence="1" type="ORF">ISP01_05185</name>
</gene>
<protein>
    <submittedName>
        <fullName evidence="1">Uncharacterized protein</fullName>
    </submittedName>
</protein>
<evidence type="ECO:0000313" key="2">
    <source>
        <dbReference type="Proteomes" id="UP000658733"/>
    </source>
</evidence>
<dbReference type="AlphaFoldDB" id="A0A843AG91"/>
<name>A0A843AG91_METAZ</name>
<dbReference type="Proteomes" id="UP000658733">
    <property type="component" value="Unassembled WGS sequence"/>
</dbReference>
<evidence type="ECO:0000313" key="1">
    <source>
        <dbReference type="EMBL" id="MBF4468781.1"/>
    </source>
</evidence>
<dbReference type="EMBL" id="JADIIN010000043">
    <property type="protein sequence ID" value="MBF4468781.1"/>
    <property type="molecule type" value="Genomic_DNA"/>
</dbReference>
<accession>A0A843AG91</accession>
<sequence length="52" mass="6517">MVKYEVTERLKQIQTELNKLALKIFQYNRQEDITRQLILEKEYMRELNKKEE</sequence>
<reference evidence="1" key="1">
    <citation type="submission" date="2020-10" db="EMBL/GenBank/DDBJ databases">
        <title>Dehalococcoides mccartyi of a TCE/Cr reducing biochatode.</title>
        <authorList>
            <person name="Matturro B."/>
        </authorList>
    </citation>
    <scope>NUCLEOTIDE SEQUENCE</scope>
    <source>
        <strain evidence="1">Bin4</strain>
    </source>
</reference>